<sequence>ISRTSAMQFKDTKKSLSEIAAELGVDALVEGSVFRADGMVRITVQLIGAFPERHLWTQIFDRKLEDVLALHSDVAQAVADEIEITVTPEEKERLSSKRKVNPEAYELYMMGMNSGRRGSAKKALDYFLQAVEKDPGFAEAHAGIAFVRAYRGRGGETPLKPYTESKKALERALELDDMQPGAYTAQAMLSMYWEWDWRTAEDNFKKAIEIDPSYMTSYAEIDNLLT</sequence>
<dbReference type="EMBL" id="BARS01053577">
    <property type="protein sequence ID" value="GAG52462.1"/>
    <property type="molecule type" value="Genomic_DNA"/>
</dbReference>
<reference evidence="1" key="1">
    <citation type="journal article" date="2014" name="Front. Microbiol.">
        <title>High frequency of phylogenetically diverse reductive dehalogenase-homologous genes in deep subseafloor sedimentary metagenomes.</title>
        <authorList>
            <person name="Kawai M."/>
            <person name="Futagami T."/>
            <person name="Toyoda A."/>
            <person name="Takaki Y."/>
            <person name="Nishi S."/>
            <person name="Hori S."/>
            <person name="Arai W."/>
            <person name="Tsubouchi T."/>
            <person name="Morono Y."/>
            <person name="Uchiyama I."/>
            <person name="Ito T."/>
            <person name="Fujiyama A."/>
            <person name="Inagaki F."/>
            <person name="Takami H."/>
        </authorList>
    </citation>
    <scope>NUCLEOTIDE SEQUENCE</scope>
    <source>
        <strain evidence="1">Expedition CK06-06</strain>
    </source>
</reference>
<accession>X0Z1N5</accession>
<proteinExistence type="predicted"/>
<feature type="non-terminal residue" evidence="1">
    <location>
        <position position="226"/>
    </location>
</feature>
<organism evidence="1">
    <name type="scientific">marine sediment metagenome</name>
    <dbReference type="NCBI Taxonomy" id="412755"/>
    <lineage>
        <taxon>unclassified sequences</taxon>
        <taxon>metagenomes</taxon>
        <taxon>ecological metagenomes</taxon>
    </lineage>
</organism>
<evidence type="ECO:0000313" key="1">
    <source>
        <dbReference type="EMBL" id="GAG52462.1"/>
    </source>
</evidence>
<dbReference type="InterPro" id="IPR019734">
    <property type="entry name" value="TPR_rpt"/>
</dbReference>
<dbReference type="PROSITE" id="PS50005">
    <property type="entry name" value="TPR"/>
    <property type="match status" value="1"/>
</dbReference>
<dbReference type="Gene3D" id="1.25.40.10">
    <property type="entry name" value="Tetratricopeptide repeat domain"/>
    <property type="match status" value="1"/>
</dbReference>
<protein>
    <submittedName>
        <fullName evidence="1">Uncharacterized protein</fullName>
    </submittedName>
</protein>
<comment type="caution">
    <text evidence="1">The sequence shown here is derived from an EMBL/GenBank/DDBJ whole genome shotgun (WGS) entry which is preliminary data.</text>
</comment>
<gene>
    <name evidence="1" type="ORF">S01H1_79470</name>
</gene>
<name>X0Z1N5_9ZZZZ</name>
<feature type="non-terminal residue" evidence="1">
    <location>
        <position position="1"/>
    </location>
</feature>
<dbReference type="AlphaFoldDB" id="X0Z1N5"/>
<dbReference type="InterPro" id="IPR011990">
    <property type="entry name" value="TPR-like_helical_dom_sf"/>
</dbReference>
<dbReference type="SUPFAM" id="SSF48452">
    <property type="entry name" value="TPR-like"/>
    <property type="match status" value="1"/>
</dbReference>